<keyword evidence="2" id="KW-1185">Reference proteome</keyword>
<proteinExistence type="predicted"/>
<dbReference type="Proteomes" id="UP000245626">
    <property type="component" value="Unassembled WGS sequence"/>
</dbReference>
<name>A0ACD0NMF4_9BASI</name>
<sequence>MQPSGAWVGWQRQDSLRTHLNPSSIRPPLPPSREVLFLARSDLACKTKFSLLGQTTLVHFHPSLPCPSPQKGWNCTIFSEARVPKGKGKLPHPPLFLLLSPWDPSHRVTTLRFEFLSTMVFYFFVPSPTPASSGGLPPLSLPSLPTLPTLPTSLTVVHAFPCQVRVITLHSHDFLSSNLFWDSGEWRWERAAIDKIVALISNSLGFSSPS</sequence>
<evidence type="ECO:0000313" key="1">
    <source>
        <dbReference type="EMBL" id="PWN47028.1"/>
    </source>
</evidence>
<protein>
    <submittedName>
        <fullName evidence="1">Uncharacterized protein</fullName>
    </submittedName>
</protein>
<gene>
    <name evidence="1" type="ORF">IE53DRAFT_275244</name>
</gene>
<evidence type="ECO:0000313" key="2">
    <source>
        <dbReference type="Proteomes" id="UP000245626"/>
    </source>
</evidence>
<accession>A0ACD0NMF4</accession>
<reference evidence="1 2" key="1">
    <citation type="journal article" date="2018" name="Mol. Biol. Evol.">
        <title>Broad Genomic Sampling Reveals a Smut Pathogenic Ancestry of the Fungal Clade Ustilaginomycotina.</title>
        <authorList>
            <person name="Kijpornyongpan T."/>
            <person name="Mondo S.J."/>
            <person name="Barry K."/>
            <person name="Sandor L."/>
            <person name="Lee J."/>
            <person name="Lipzen A."/>
            <person name="Pangilinan J."/>
            <person name="LaButti K."/>
            <person name="Hainaut M."/>
            <person name="Henrissat B."/>
            <person name="Grigoriev I.V."/>
            <person name="Spatafora J.W."/>
            <person name="Aime M.C."/>
        </authorList>
    </citation>
    <scope>NUCLEOTIDE SEQUENCE [LARGE SCALE GENOMIC DNA]</scope>
    <source>
        <strain evidence="1 2">SA 807</strain>
    </source>
</reference>
<organism evidence="1 2">
    <name type="scientific">Violaceomyces palustris</name>
    <dbReference type="NCBI Taxonomy" id="1673888"/>
    <lineage>
        <taxon>Eukaryota</taxon>
        <taxon>Fungi</taxon>
        <taxon>Dikarya</taxon>
        <taxon>Basidiomycota</taxon>
        <taxon>Ustilaginomycotina</taxon>
        <taxon>Ustilaginomycetes</taxon>
        <taxon>Violaceomycetales</taxon>
        <taxon>Violaceomycetaceae</taxon>
        <taxon>Violaceomyces</taxon>
    </lineage>
</organism>
<dbReference type="EMBL" id="KZ820579">
    <property type="protein sequence ID" value="PWN47028.1"/>
    <property type="molecule type" value="Genomic_DNA"/>
</dbReference>